<proteinExistence type="inferred from homology"/>
<dbReference type="GO" id="GO:0020037">
    <property type="term" value="F:heme binding"/>
    <property type="evidence" value="ECO:0007669"/>
    <property type="project" value="InterPro"/>
</dbReference>
<evidence type="ECO:0000256" key="7">
    <source>
        <dbReference type="ARBA" id="ARBA00023033"/>
    </source>
</evidence>
<dbReference type="AlphaFoldDB" id="A0A6N2B0W9"/>
<dbReference type="SUPFAM" id="SSF48264">
    <property type="entry name" value="Cytochrome P450"/>
    <property type="match status" value="1"/>
</dbReference>
<comment type="caution">
    <text evidence="12">The sequence shown here is derived from an EMBL/GenBank/DDBJ whole genome shotgun (WGS) entry which is preliminary data.</text>
</comment>
<dbReference type="PRINTS" id="PR00463">
    <property type="entry name" value="EP450I"/>
</dbReference>
<gene>
    <name evidence="12" type="ORF">EJD97_018985</name>
</gene>
<keyword evidence="6 9" id="KW-0408">Iron</keyword>
<evidence type="ECO:0000256" key="5">
    <source>
        <dbReference type="ARBA" id="ARBA00023002"/>
    </source>
</evidence>
<dbReference type="GO" id="GO:0005506">
    <property type="term" value="F:iron ion binding"/>
    <property type="evidence" value="ECO:0007669"/>
    <property type="project" value="InterPro"/>
</dbReference>
<dbReference type="InterPro" id="IPR001128">
    <property type="entry name" value="Cyt_P450"/>
</dbReference>
<dbReference type="InterPro" id="IPR036396">
    <property type="entry name" value="Cyt_P450_sf"/>
</dbReference>
<dbReference type="FunFam" id="1.10.630.10:FF:000011">
    <property type="entry name" value="Cytochrome P450 83B1"/>
    <property type="match status" value="1"/>
</dbReference>
<evidence type="ECO:0000256" key="10">
    <source>
        <dbReference type="RuleBase" id="RU000461"/>
    </source>
</evidence>
<keyword evidence="11" id="KW-0812">Transmembrane</keyword>
<dbReference type="Pfam" id="PF00067">
    <property type="entry name" value="p450"/>
    <property type="match status" value="1"/>
</dbReference>
<evidence type="ECO:0000256" key="9">
    <source>
        <dbReference type="PIRSR" id="PIRSR602401-1"/>
    </source>
</evidence>
<evidence type="ECO:0000256" key="2">
    <source>
        <dbReference type="ARBA" id="ARBA00010617"/>
    </source>
</evidence>
<dbReference type="PANTHER" id="PTHR47955">
    <property type="entry name" value="CYTOCHROME P450 FAMILY 71 PROTEIN"/>
    <property type="match status" value="1"/>
</dbReference>
<dbReference type="GO" id="GO:0016705">
    <property type="term" value="F:oxidoreductase activity, acting on paired donors, with incorporation or reduction of molecular oxygen"/>
    <property type="evidence" value="ECO:0007669"/>
    <property type="project" value="InterPro"/>
</dbReference>
<dbReference type="PROSITE" id="PS00086">
    <property type="entry name" value="CYTOCHROME_P450"/>
    <property type="match status" value="1"/>
</dbReference>
<keyword evidence="11" id="KW-0472">Membrane</keyword>
<dbReference type="GO" id="GO:0004497">
    <property type="term" value="F:monooxygenase activity"/>
    <property type="evidence" value="ECO:0007669"/>
    <property type="project" value="UniProtKB-KW"/>
</dbReference>
<dbReference type="PRINTS" id="PR00385">
    <property type="entry name" value="P450"/>
</dbReference>
<sequence length="506" mass="57569">MEFPWYSVVVPLFVFFFFLHNCLFTIFNTSNKKLPPSPTKLPIIGNLHQLGSHPHRSLHKLSNKYGPVMLLHFGSKPVIVASSIDAARNIMKTNDLVWSNRPKCKMADRLMYDAKDVAFSPYGEYWRQVRSVIVLHLLSNKRVQSFCDIREEEVSNMIDEIRKRSTSSSNSVIDMRDILSCMTNNIINRVTIGRTYNEGESGRAVKALLEELLALLGTFNIGEYIPWLIWRNKINGLDNRVKKVAKDLDAFLDSVIEERVVRNKKAENSTGEAKDFVDILLEIQNGNESGFPLQRDSLKAILLDSFIAGVDSIYTTLEWIMIELLRNPRAMEKLQNEVRGLVQGKAEITENDLGNMLYLKAVIKETLRLNPPFPIPVPRESMEDVKLLDYNIPAKTQVLVNIWAIGRDPLSWDEPEEYRPERFLNSDIDFKGLNFELIPFGAGRRGCPGIPFAIVIIELALARLVNEFNFALPQGMKKEDLDMSECTGISIRRKLPLLAVATPCSI</sequence>
<organism evidence="12">
    <name type="scientific">Solanum chilense</name>
    <name type="common">Tomato</name>
    <name type="synonym">Lycopersicon chilense</name>
    <dbReference type="NCBI Taxonomy" id="4083"/>
    <lineage>
        <taxon>Eukaryota</taxon>
        <taxon>Viridiplantae</taxon>
        <taxon>Streptophyta</taxon>
        <taxon>Embryophyta</taxon>
        <taxon>Tracheophyta</taxon>
        <taxon>Spermatophyta</taxon>
        <taxon>Magnoliopsida</taxon>
        <taxon>eudicotyledons</taxon>
        <taxon>Gunneridae</taxon>
        <taxon>Pentapetalae</taxon>
        <taxon>asterids</taxon>
        <taxon>lamiids</taxon>
        <taxon>Solanales</taxon>
        <taxon>Solanaceae</taxon>
        <taxon>Solanoideae</taxon>
        <taxon>Solaneae</taxon>
        <taxon>Solanum</taxon>
        <taxon>Solanum subgen. Lycopersicon</taxon>
    </lineage>
</organism>
<comment type="cofactor">
    <cofactor evidence="1 9">
        <name>heme</name>
        <dbReference type="ChEBI" id="CHEBI:30413"/>
    </cofactor>
</comment>
<reference evidence="12" key="1">
    <citation type="submission" date="2019-05" db="EMBL/GenBank/DDBJ databases">
        <title>The de novo reference genome and transcriptome assemblies of the wild tomato species Solanum chilense.</title>
        <authorList>
            <person name="Stam R."/>
            <person name="Nosenko T."/>
            <person name="Hoerger A.C."/>
            <person name="Stephan W."/>
            <person name="Seidel M.A."/>
            <person name="Kuhn J.M.M."/>
            <person name="Haberer G."/>
            <person name="Tellier A."/>
        </authorList>
    </citation>
    <scope>NUCLEOTIDE SEQUENCE</scope>
    <source>
        <tissue evidence="12">Mature leaves</tissue>
    </source>
</reference>
<keyword evidence="5 10" id="KW-0560">Oxidoreductase</keyword>
<keyword evidence="11" id="KW-1133">Transmembrane helix</keyword>
<evidence type="ECO:0000256" key="4">
    <source>
        <dbReference type="ARBA" id="ARBA00022723"/>
    </source>
</evidence>
<evidence type="ECO:0000256" key="6">
    <source>
        <dbReference type="ARBA" id="ARBA00023004"/>
    </source>
</evidence>
<protein>
    <submittedName>
        <fullName evidence="12">Uncharacterized protein</fullName>
    </submittedName>
</protein>
<comment type="function">
    <text evidence="8">May have a role in maturation, such as during flavor formation or other metabolite production specific to aging tissues.</text>
</comment>
<accession>A0A6N2B0W9</accession>
<keyword evidence="3 9" id="KW-0349">Heme</keyword>
<dbReference type="EMBL" id="RXGB01005292">
    <property type="protein sequence ID" value="TMW88146.1"/>
    <property type="molecule type" value="Genomic_DNA"/>
</dbReference>
<name>A0A6N2B0W9_SOLCI</name>
<dbReference type="PANTHER" id="PTHR47955:SF15">
    <property type="entry name" value="CYTOCHROME P450 71A2-LIKE"/>
    <property type="match status" value="1"/>
</dbReference>
<dbReference type="InterPro" id="IPR002401">
    <property type="entry name" value="Cyt_P450_E_grp-I"/>
</dbReference>
<keyword evidence="7 10" id="KW-0503">Monooxygenase</keyword>
<dbReference type="Gene3D" id="1.10.630.10">
    <property type="entry name" value="Cytochrome P450"/>
    <property type="match status" value="1"/>
</dbReference>
<keyword evidence="4 9" id="KW-0479">Metal-binding</keyword>
<evidence type="ECO:0000313" key="12">
    <source>
        <dbReference type="EMBL" id="TMW88146.1"/>
    </source>
</evidence>
<dbReference type="CDD" id="cd11072">
    <property type="entry name" value="CYP71-like"/>
    <property type="match status" value="1"/>
</dbReference>
<evidence type="ECO:0000256" key="3">
    <source>
        <dbReference type="ARBA" id="ARBA00022617"/>
    </source>
</evidence>
<evidence type="ECO:0000256" key="11">
    <source>
        <dbReference type="SAM" id="Phobius"/>
    </source>
</evidence>
<evidence type="ECO:0000256" key="8">
    <source>
        <dbReference type="ARBA" id="ARBA00055645"/>
    </source>
</evidence>
<evidence type="ECO:0000256" key="1">
    <source>
        <dbReference type="ARBA" id="ARBA00001971"/>
    </source>
</evidence>
<comment type="similarity">
    <text evidence="2 10">Belongs to the cytochrome P450 family.</text>
</comment>
<feature type="transmembrane region" description="Helical" evidence="11">
    <location>
        <begin position="6"/>
        <end position="27"/>
    </location>
</feature>
<feature type="binding site" description="axial binding residue" evidence="9">
    <location>
        <position position="447"/>
    </location>
    <ligand>
        <name>heme</name>
        <dbReference type="ChEBI" id="CHEBI:30413"/>
    </ligand>
    <ligandPart>
        <name>Fe</name>
        <dbReference type="ChEBI" id="CHEBI:18248"/>
    </ligandPart>
</feature>
<dbReference type="InterPro" id="IPR017972">
    <property type="entry name" value="Cyt_P450_CS"/>
</dbReference>